<comment type="caution">
    <text evidence="1">The sequence shown here is derived from an EMBL/GenBank/DDBJ whole genome shotgun (WGS) entry which is preliminary data.</text>
</comment>
<reference evidence="1 2" key="1">
    <citation type="submission" date="2016-11" db="EMBL/GenBank/DDBJ databases">
        <title>Study of marine rhodopsin-containing bacteria.</title>
        <authorList>
            <person name="Yoshizawa S."/>
            <person name="Kumagai Y."/>
            <person name="Kogure K."/>
        </authorList>
    </citation>
    <scope>NUCLEOTIDE SEQUENCE [LARGE SCALE GENOMIC DNA]</scope>
    <source>
        <strain evidence="1 2">SG-29</strain>
    </source>
</reference>
<name>A0A259TUL5_9BACT</name>
<dbReference type="EMBL" id="MQWB01000014">
    <property type="protein sequence ID" value="OZC01248.1"/>
    <property type="molecule type" value="Genomic_DNA"/>
</dbReference>
<dbReference type="RefSeq" id="WP_094552082.1">
    <property type="nucleotide sequence ID" value="NZ_MQWB01000014.1"/>
</dbReference>
<dbReference type="InParanoid" id="A0A259TUL5"/>
<keyword evidence="2" id="KW-1185">Reference proteome</keyword>
<accession>A0A259TUL5</accession>
<proteinExistence type="predicted"/>
<gene>
    <name evidence="1" type="ORF">BSZ36_18535</name>
</gene>
<evidence type="ECO:0000313" key="2">
    <source>
        <dbReference type="Proteomes" id="UP000216446"/>
    </source>
</evidence>
<dbReference type="Proteomes" id="UP000216446">
    <property type="component" value="Unassembled WGS sequence"/>
</dbReference>
<protein>
    <submittedName>
        <fullName evidence="1">Uncharacterized protein</fullName>
    </submittedName>
</protein>
<evidence type="ECO:0000313" key="1">
    <source>
        <dbReference type="EMBL" id="OZC01248.1"/>
    </source>
</evidence>
<sequence length="178" mass="20117">MGLFDHFRITSGPFEGDGYQTKDLGSTMSTYRVGDGAVLEEETVHREKRPLTDERREELQAYVEEKGEGLGAFHERYAIENGYESVETHRTWDRVTYTGTAHVYEYDSETEESLDLVLEFKAGVLVSLRKGEENKEEGWWNTLPVGPSYPPAYEGPVTVVVGPTVAELEEAFPSARLF</sequence>
<organism evidence="1 2">
    <name type="scientific">Rubricoccus marinus</name>
    <dbReference type="NCBI Taxonomy" id="716817"/>
    <lineage>
        <taxon>Bacteria</taxon>
        <taxon>Pseudomonadati</taxon>
        <taxon>Rhodothermota</taxon>
        <taxon>Rhodothermia</taxon>
        <taxon>Rhodothermales</taxon>
        <taxon>Rubricoccaceae</taxon>
        <taxon>Rubricoccus</taxon>
    </lineage>
</organism>
<dbReference type="AlphaFoldDB" id="A0A259TUL5"/>